<accession>A0A1B7P7P9</accession>
<dbReference type="Proteomes" id="UP000091918">
    <property type="component" value="Unassembled WGS sequence"/>
</dbReference>
<protein>
    <submittedName>
        <fullName evidence="1">Uncharacterized protein</fullName>
    </submittedName>
</protein>
<name>A0A1B7P7P9_9EURO</name>
<evidence type="ECO:0000313" key="2">
    <source>
        <dbReference type="Proteomes" id="UP000091918"/>
    </source>
</evidence>
<comment type="caution">
    <text evidence="1">The sequence shown here is derived from an EMBL/GenBank/DDBJ whole genome shotgun (WGS) entry which is preliminary data.</text>
</comment>
<dbReference type="OrthoDB" id="407617at2759"/>
<evidence type="ECO:0000313" key="1">
    <source>
        <dbReference type="EMBL" id="OAX85060.1"/>
    </source>
</evidence>
<organism evidence="1 2">
    <name type="scientific">Emergomyces africanus</name>
    <dbReference type="NCBI Taxonomy" id="1955775"/>
    <lineage>
        <taxon>Eukaryota</taxon>
        <taxon>Fungi</taxon>
        <taxon>Dikarya</taxon>
        <taxon>Ascomycota</taxon>
        <taxon>Pezizomycotina</taxon>
        <taxon>Eurotiomycetes</taxon>
        <taxon>Eurotiomycetidae</taxon>
        <taxon>Onygenales</taxon>
        <taxon>Ajellomycetaceae</taxon>
        <taxon>Emergomyces</taxon>
    </lineage>
</organism>
<dbReference type="AlphaFoldDB" id="A0A1B7P7P9"/>
<reference evidence="1 2" key="1">
    <citation type="submission" date="2015-07" db="EMBL/GenBank/DDBJ databases">
        <title>Emmonsia species relationships and genome sequence.</title>
        <authorList>
            <person name="Cuomo C.A."/>
            <person name="Schwartz I.S."/>
            <person name="Kenyon C."/>
            <person name="de Hoog G.S."/>
            <person name="Govender N.P."/>
            <person name="Botha A."/>
            <person name="Moreno L."/>
            <person name="de Vries M."/>
            <person name="Munoz J.F."/>
            <person name="Stielow J.B."/>
        </authorList>
    </citation>
    <scope>NUCLEOTIDE SEQUENCE [LARGE SCALE GENOMIC DNA]</scope>
    <source>
        <strain evidence="1 2">CBS 136260</strain>
    </source>
</reference>
<sequence>MILWAIAGVPLGTYNIVEEFNVALQVQPQILTLLSLATWTQCLKEMPPNSFNTVCHVRLYPSLPDIWAANRNESRNPVAADHDGYLKCQSSRCWCA</sequence>
<keyword evidence="2" id="KW-1185">Reference proteome</keyword>
<gene>
    <name evidence="1" type="ORF">ACJ72_00561</name>
</gene>
<dbReference type="EMBL" id="LGUA01000030">
    <property type="protein sequence ID" value="OAX85060.1"/>
    <property type="molecule type" value="Genomic_DNA"/>
</dbReference>
<proteinExistence type="predicted"/>